<comment type="catalytic activity">
    <reaction evidence="9">
        <text>5,6-dimethylbenzimidazole + nicotinate beta-D-ribonucleotide = alpha-ribazole 5'-phosphate + nicotinate + H(+)</text>
        <dbReference type="Rhea" id="RHEA:11196"/>
        <dbReference type="ChEBI" id="CHEBI:15378"/>
        <dbReference type="ChEBI" id="CHEBI:15890"/>
        <dbReference type="ChEBI" id="CHEBI:32544"/>
        <dbReference type="ChEBI" id="CHEBI:57502"/>
        <dbReference type="ChEBI" id="CHEBI:57918"/>
        <dbReference type="EC" id="2.4.2.21"/>
    </reaction>
</comment>
<evidence type="ECO:0000313" key="10">
    <source>
        <dbReference type="EMBL" id="MPL60473.1"/>
    </source>
</evidence>
<evidence type="ECO:0000256" key="2">
    <source>
        <dbReference type="ARBA" id="ARBA00007110"/>
    </source>
</evidence>
<dbReference type="GO" id="GO:0008939">
    <property type="term" value="F:nicotinate-nucleotide-dimethylbenzimidazole phosphoribosyltransferase activity"/>
    <property type="evidence" value="ECO:0007669"/>
    <property type="project" value="UniProtKB-EC"/>
</dbReference>
<gene>
    <name evidence="10" type="primary">cobT_2</name>
    <name evidence="10" type="ORF">SDC9_06034</name>
</gene>
<evidence type="ECO:0000256" key="6">
    <source>
        <dbReference type="ARBA" id="ARBA00022676"/>
    </source>
</evidence>
<dbReference type="InterPro" id="IPR017846">
    <property type="entry name" value="Nict_dMeBzImd_PRibTrfase_bact"/>
</dbReference>
<dbReference type="Gene3D" id="3.40.50.10210">
    <property type="match status" value="1"/>
</dbReference>
<dbReference type="GO" id="GO:0009236">
    <property type="term" value="P:cobalamin biosynthetic process"/>
    <property type="evidence" value="ECO:0007669"/>
    <property type="project" value="UniProtKB-KW"/>
</dbReference>
<dbReference type="AlphaFoldDB" id="A0A644T0M9"/>
<dbReference type="NCBIfam" id="TIGR03160">
    <property type="entry name" value="cobT_DBIPRT"/>
    <property type="match status" value="1"/>
</dbReference>
<protein>
    <recommendedName>
        <fullName evidence="4">Nicotinate-nucleotide--dimethylbenzimidazole phosphoribosyltransferase</fullName>
        <ecNumber evidence="3">2.4.2.21</ecNumber>
    </recommendedName>
    <alternativeName>
        <fullName evidence="8">N(1)-alpha-phosphoribosyltransferase</fullName>
    </alternativeName>
</protein>
<comment type="pathway">
    <text evidence="1">Nucleoside biosynthesis; alpha-ribazole biosynthesis; alpha-ribazole from 5,6-dimethylbenzimidazole: step 1/2.</text>
</comment>
<comment type="similarity">
    <text evidence="2">Belongs to the CobT family.</text>
</comment>
<keyword evidence="7 10" id="KW-0808">Transferase</keyword>
<dbReference type="InterPro" id="IPR003200">
    <property type="entry name" value="Nict_dMeBzImd_PRibTrfase"/>
</dbReference>
<evidence type="ECO:0000256" key="4">
    <source>
        <dbReference type="ARBA" id="ARBA00015486"/>
    </source>
</evidence>
<evidence type="ECO:0000256" key="8">
    <source>
        <dbReference type="ARBA" id="ARBA00030686"/>
    </source>
</evidence>
<dbReference type="InterPro" id="IPR023195">
    <property type="entry name" value="Nict_dMeBzImd_PRibTrfase_N"/>
</dbReference>
<dbReference type="UniPathway" id="UPA00061">
    <property type="reaction ID" value="UER00516"/>
</dbReference>
<dbReference type="HAMAP" id="MF_00230">
    <property type="entry name" value="CobT"/>
    <property type="match status" value="1"/>
</dbReference>
<organism evidence="10">
    <name type="scientific">bioreactor metagenome</name>
    <dbReference type="NCBI Taxonomy" id="1076179"/>
    <lineage>
        <taxon>unclassified sequences</taxon>
        <taxon>metagenomes</taxon>
        <taxon>ecological metagenomes</taxon>
    </lineage>
</organism>
<proteinExistence type="inferred from homology"/>
<dbReference type="Gene3D" id="1.10.1610.10">
    <property type="match status" value="1"/>
</dbReference>
<dbReference type="SUPFAM" id="SSF52733">
    <property type="entry name" value="Nicotinate mononucleotide:5,6-dimethylbenzimidazole phosphoribosyltransferase (CobT)"/>
    <property type="match status" value="1"/>
</dbReference>
<evidence type="ECO:0000256" key="1">
    <source>
        <dbReference type="ARBA" id="ARBA00005049"/>
    </source>
</evidence>
<dbReference type="EC" id="2.4.2.21" evidence="3"/>
<dbReference type="CDD" id="cd02439">
    <property type="entry name" value="DMB-PRT_CobT"/>
    <property type="match status" value="1"/>
</dbReference>
<name>A0A644T0M9_9ZZZZ</name>
<evidence type="ECO:0000256" key="9">
    <source>
        <dbReference type="ARBA" id="ARBA00047340"/>
    </source>
</evidence>
<evidence type="ECO:0000256" key="7">
    <source>
        <dbReference type="ARBA" id="ARBA00022679"/>
    </source>
</evidence>
<dbReference type="PANTHER" id="PTHR43463">
    <property type="entry name" value="NICOTINATE-NUCLEOTIDE--DIMETHYLBENZIMIDAZOLE PHOSPHORIBOSYLTRANSFERASE"/>
    <property type="match status" value="1"/>
</dbReference>
<evidence type="ECO:0000256" key="5">
    <source>
        <dbReference type="ARBA" id="ARBA00022573"/>
    </source>
</evidence>
<dbReference type="InterPro" id="IPR036087">
    <property type="entry name" value="Nict_dMeBzImd_PRibTrfase_sf"/>
</dbReference>
<sequence>MDKLQDIIAKITPLDDNIMTKVQTRLDTLTKPIGSLGALESLAKQFVGARKTLTPAAPHKAIVLMAADHGVAIENVSAYPQEVTEQMIYNFCSGGAAINVLAKHTNADLILVDVGVTAELPAHLPILHRKVRHGTNNIRCGAAMSETDVMQAIHIGVDIANSLIDNGIQVIGLGEMGIGNTTVSSAIASVLMDKSPSEVTGVGTGLDDKLLAHKVNVVSEAIAINNPNANDVIDVLTKVGGLEIASLTGVILAGACRNVLIIIDGFIASTAALAAYRLCPDVKDYFIAAHLSPEPGHNVILQELSLTPLLYLQMRLGEGTGAALGMTILDASLKILNEMATFDEAKVASALTD</sequence>
<dbReference type="NCBIfam" id="NF000996">
    <property type="entry name" value="PRK00105.1"/>
    <property type="match status" value="1"/>
</dbReference>
<dbReference type="FunFam" id="3.40.50.10210:FF:000001">
    <property type="entry name" value="Nicotinate-nucleotide--dimethylbenzimidazole phosphoribosyltransferase"/>
    <property type="match status" value="1"/>
</dbReference>
<evidence type="ECO:0000256" key="3">
    <source>
        <dbReference type="ARBA" id="ARBA00011991"/>
    </source>
</evidence>
<reference evidence="10" key="1">
    <citation type="submission" date="2019-08" db="EMBL/GenBank/DDBJ databases">
        <authorList>
            <person name="Kucharzyk K."/>
            <person name="Murdoch R.W."/>
            <person name="Higgins S."/>
            <person name="Loffler F."/>
        </authorList>
    </citation>
    <scope>NUCLEOTIDE SEQUENCE</scope>
</reference>
<keyword evidence="6 10" id="KW-0328">Glycosyltransferase</keyword>
<comment type="caution">
    <text evidence="10">The sequence shown here is derived from an EMBL/GenBank/DDBJ whole genome shotgun (WGS) entry which is preliminary data.</text>
</comment>
<keyword evidence="5" id="KW-0169">Cobalamin biosynthesis</keyword>
<accession>A0A644T0M9</accession>
<dbReference type="PANTHER" id="PTHR43463:SF1">
    <property type="entry name" value="NICOTINATE-NUCLEOTIDE--DIMETHYLBENZIMIDAZOLE PHOSPHORIBOSYLTRANSFERASE"/>
    <property type="match status" value="1"/>
</dbReference>
<dbReference type="EMBL" id="VSSQ01000012">
    <property type="protein sequence ID" value="MPL60473.1"/>
    <property type="molecule type" value="Genomic_DNA"/>
</dbReference>
<dbReference type="Pfam" id="PF02277">
    <property type="entry name" value="DBI_PRT"/>
    <property type="match status" value="1"/>
</dbReference>